<keyword evidence="2" id="KW-0677">Repeat</keyword>
<dbReference type="SUPFAM" id="SSF49265">
    <property type="entry name" value="Fibronectin type III"/>
    <property type="match status" value="2"/>
</dbReference>
<evidence type="ECO:0000256" key="4">
    <source>
        <dbReference type="ARBA" id="ARBA00023170"/>
    </source>
</evidence>
<keyword evidence="9" id="KW-1185">Reference proteome</keyword>
<dbReference type="Gene3D" id="2.60.40.10">
    <property type="entry name" value="Immunoglobulins"/>
    <property type="match status" value="2"/>
</dbReference>
<dbReference type="Proteomes" id="UP000265140">
    <property type="component" value="Chromosome 14"/>
</dbReference>
<dbReference type="GO" id="GO:0009897">
    <property type="term" value="C:external side of plasma membrane"/>
    <property type="evidence" value="ECO:0007669"/>
    <property type="project" value="TreeGrafter"/>
</dbReference>
<dbReference type="PANTHER" id="PTHR23036:SF86">
    <property type="entry name" value="PROLACTIN RECEPTOR"/>
    <property type="match status" value="1"/>
</dbReference>
<evidence type="ECO:0000313" key="8">
    <source>
        <dbReference type="Ensembl" id="ENSELUP00000087475.1"/>
    </source>
</evidence>
<feature type="domain" description="Fibronectin type-III" evidence="7">
    <location>
        <begin position="129"/>
        <end position="247"/>
    </location>
</feature>
<keyword evidence="5" id="KW-0325">Glycoprotein</keyword>
<dbReference type="PROSITE" id="PS50853">
    <property type="entry name" value="FN3"/>
    <property type="match status" value="2"/>
</dbReference>
<dbReference type="Pfam" id="PF09067">
    <property type="entry name" value="EpoR_lig-bind"/>
    <property type="match status" value="1"/>
</dbReference>
<dbReference type="AlphaFoldDB" id="A0AAY5KGT4"/>
<comment type="subcellular location">
    <subcellularLocation>
        <location evidence="6">Membrane</location>
        <topology evidence="6">Single-pass type I membrane protein</topology>
    </subcellularLocation>
</comment>
<comment type="domain">
    <text evidence="6">The box 1 motif is required for JAK interaction and/or activation.</text>
</comment>
<keyword evidence="1 6" id="KW-0732">Signal</keyword>
<dbReference type="FunFam" id="2.60.40.10:FF:000287">
    <property type="entry name" value="Prolactin receptor"/>
    <property type="match status" value="1"/>
</dbReference>
<evidence type="ECO:0000256" key="5">
    <source>
        <dbReference type="ARBA" id="ARBA00023180"/>
    </source>
</evidence>
<proteinExistence type="inferred from homology"/>
<keyword evidence="6" id="KW-0472">Membrane</keyword>
<feature type="chain" id="PRO_5044044245" description="Prolactin receptor" evidence="6">
    <location>
        <begin position="23"/>
        <end position="635"/>
    </location>
</feature>
<keyword evidence="6" id="KW-0479">Metal-binding</keyword>
<dbReference type="InterPro" id="IPR036116">
    <property type="entry name" value="FN3_sf"/>
</dbReference>
<accession>A0AAY5KGT4</accession>
<reference evidence="8" key="3">
    <citation type="submission" date="2025-09" db="UniProtKB">
        <authorList>
            <consortium name="Ensembl"/>
        </authorList>
    </citation>
    <scope>IDENTIFICATION</scope>
</reference>
<protein>
    <recommendedName>
        <fullName evidence="6">Prolactin receptor</fullName>
        <shortName evidence="6">PRL-R</shortName>
    </recommendedName>
</protein>
<dbReference type="GO" id="GO:0043235">
    <property type="term" value="C:receptor complex"/>
    <property type="evidence" value="ECO:0007669"/>
    <property type="project" value="TreeGrafter"/>
</dbReference>
<dbReference type="GO" id="GO:0046872">
    <property type="term" value="F:metal ion binding"/>
    <property type="evidence" value="ECO:0007669"/>
    <property type="project" value="UniProtKB-KW"/>
</dbReference>
<dbReference type="GeneTree" id="ENSGT00940000154851"/>
<evidence type="ECO:0000313" key="9">
    <source>
        <dbReference type="Proteomes" id="UP000265140"/>
    </source>
</evidence>
<keyword evidence="6" id="KW-1133">Transmembrane helix</keyword>
<dbReference type="InterPro" id="IPR050379">
    <property type="entry name" value="Type-I_Cytokine_Rcpt"/>
</dbReference>
<dbReference type="GO" id="GO:0004896">
    <property type="term" value="F:cytokine receptor activity"/>
    <property type="evidence" value="ECO:0007669"/>
    <property type="project" value="TreeGrafter"/>
</dbReference>
<sequence>MMWRDTGLTLILSLILSVVAKGARQTPPGKPKVTSCRSPEKETFTCWWEVGSDGGLPTTYSLFYRKENSETLYECPDYKTAGNNTCFFNKNDTSIWVNYNITVVATNALGSNTSDPFDVDVAYIVKPHPPEKLTVAVLEDKDYPFLRVLWEPPRKADTRSGWITLIYEIRVKLEDAEEWEISRLIRPGNILPVFNCPILVHPAGQQKMFNIFSLHSGGFYMVQVRCKPDHGFWSEWSTTRSVKVPDYIHRNRSVWLLMAILSAFIFLILTWIINMNRNSLKQCLLPPVPGPKIKGFDKQLLKNGKSEEVFNALVVNGFPPRSTDYEDLLVEYLEVYVSEEQELALDGKDLQSIGCLKSKSPSDSDSGRGSCDSHTLLMEKCGVMEPKEESSYEEPELQQAQAGNWVSLDRGESWVDSPNTSNGQVNTKPLVFSMLIHGSSNNQYHTSPELPKQHTVPDNVFPTTPYHPNPEYMDCPGKCNQYHLSQSLSAGAHQLQNPNDFNVPCLEGQSEAMGLGLPHSRSMEYVEVQKVNQENQLVLKPLSSHSHGPFQPLLVEAGEDYSKVNGVNKDNVLLLQRKRVMAEASQSCDHQVKEVECKQQQGKTDTHRSVTTQLQESMCPTTSGYVDTASMMLTF</sequence>
<dbReference type="InterPro" id="IPR013783">
    <property type="entry name" value="Ig-like_fold"/>
</dbReference>
<dbReference type="GO" id="GO:0019955">
    <property type="term" value="F:cytokine binding"/>
    <property type="evidence" value="ECO:0007669"/>
    <property type="project" value="TreeGrafter"/>
</dbReference>
<comment type="domain">
    <text evidence="6">The WSXWS motif appears to be necessary for proper protein folding and thereby efficient intracellular transport and cell-surface receptor binding.</text>
</comment>
<dbReference type="CDD" id="cd00063">
    <property type="entry name" value="FN3"/>
    <property type="match status" value="2"/>
</dbReference>
<reference evidence="8 9" key="1">
    <citation type="submission" date="2020-02" db="EMBL/GenBank/DDBJ databases">
        <title>Esox lucius (northern pike) genome, fEsoLuc1, primary haplotype.</title>
        <authorList>
            <person name="Myers G."/>
            <person name="Karagic N."/>
            <person name="Meyer A."/>
            <person name="Pippel M."/>
            <person name="Reichard M."/>
            <person name="Winkler S."/>
            <person name="Tracey A."/>
            <person name="Sims Y."/>
            <person name="Howe K."/>
            <person name="Rhie A."/>
            <person name="Formenti G."/>
            <person name="Durbin R."/>
            <person name="Fedrigo O."/>
            <person name="Jarvis E.D."/>
        </authorList>
    </citation>
    <scope>NUCLEOTIDE SEQUENCE [LARGE SCALE GENOMIC DNA]</scope>
</reference>
<evidence type="ECO:0000259" key="7">
    <source>
        <dbReference type="PROSITE" id="PS50853"/>
    </source>
</evidence>
<dbReference type="InterPro" id="IPR015152">
    <property type="entry name" value="Growth/epo_recpt_lig-bind"/>
</dbReference>
<dbReference type="PANTHER" id="PTHR23036">
    <property type="entry name" value="CYTOKINE RECEPTOR"/>
    <property type="match status" value="1"/>
</dbReference>
<dbReference type="Ensembl" id="ENSELUT00000106427.1">
    <property type="protein sequence ID" value="ENSELUP00000087475.1"/>
    <property type="gene ID" value="ENSELUG00000009331.3"/>
</dbReference>
<keyword evidence="6" id="KW-0812">Transmembrane</keyword>
<evidence type="ECO:0000256" key="2">
    <source>
        <dbReference type="ARBA" id="ARBA00022737"/>
    </source>
</evidence>
<comment type="function">
    <text evidence="6">This is a receptor for the anterior pituitary hormone prolactin.</text>
</comment>
<organism evidence="8 9">
    <name type="scientific">Esox lucius</name>
    <name type="common">Northern pike</name>
    <dbReference type="NCBI Taxonomy" id="8010"/>
    <lineage>
        <taxon>Eukaryota</taxon>
        <taxon>Metazoa</taxon>
        <taxon>Chordata</taxon>
        <taxon>Craniata</taxon>
        <taxon>Vertebrata</taxon>
        <taxon>Euteleostomi</taxon>
        <taxon>Actinopterygii</taxon>
        <taxon>Neopterygii</taxon>
        <taxon>Teleostei</taxon>
        <taxon>Protacanthopterygii</taxon>
        <taxon>Esociformes</taxon>
        <taxon>Esocidae</taxon>
        <taxon>Esox</taxon>
    </lineage>
</organism>
<reference evidence="8" key="2">
    <citation type="submission" date="2025-08" db="UniProtKB">
        <authorList>
            <consortium name="Ensembl"/>
        </authorList>
    </citation>
    <scope>IDENTIFICATION</scope>
</reference>
<evidence type="ECO:0000256" key="3">
    <source>
        <dbReference type="ARBA" id="ARBA00023157"/>
    </source>
</evidence>
<keyword evidence="6" id="KW-0862">Zinc</keyword>
<gene>
    <name evidence="6" type="primary">PRLR</name>
</gene>
<feature type="signal peptide" evidence="6">
    <location>
        <begin position="1"/>
        <end position="22"/>
    </location>
</feature>
<dbReference type="InterPro" id="IPR003961">
    <property type="entry name" value="FN3_dom"/>
</dbReference>
<keyword evidence="3 6" id="KW-1015">Disulfide bond</keyword>
<evidence type="ECO:0000256" key="6">
    <source>
        <dbReference type="RuleBase" id="RU365035"/>
    </source>
</evidence>
<comment type="similarity">
    <text evidence="6">Belongs to the type I cytokine receptor family. Type 1 subfamily.</text>
</comment>
<feature type="transmembrane region" description="Helical" evidence="6">
    <location>
        <begin position="254"/>
        <end position="273"/>
    </location>
</feature>
<feature type="domain" description="Fibronectin type-III" evidence="7">
    <location>
        <begin position="27"/>
        <end position="128"/>
    </location>
</feature>
<name>A0AAY5KGT4_ESOLU</name>
<evidence type="ECO:0000256" key="1">
    <source>
        <dbReference type="ARBA" id="ARBA00022729"/>
    </source>
</evidence>
<keyword evidence="4 6" id="KW-0675">Receptor</keyword>